<dbReference type="GeneID" id="120280877"/>
<evidence type="ECO:0000313" key="3">
    <source>
        <dbReference type="RefSeq" id="XP_039143776.1"/>
    </source>
</evidence>
<feature type="compositionally biased region" description="Basic and acidic residues" evidence="1">
    <location>
        <begin position="36"/>
        <end position="60"/>
    </location>
</feature>
<feature type="region of interest" description="Disordered" evidence="1">
    <location>
        <begin position="1"/>
        <end position="62"/>
    </location>
</feature>
<dbReference type="Proteomes" id="UP001515500">
    <property type="component" value="Chromosome 17"/>
</dbReference>
<dbReference type="PANTHER" id="PTHR47877:SF3">
    <property type="entry name" value="LATE EMBRYOGENESIS ABUNDANT DOMAIN-CONTAINING PROTEIN _ LEA DOMAIN-CONTAINING PROTEIN"/>
    <property type="match status" value="1"/>
</dbReference>
<dbReference type="AlphaFoldDB" id="A0AB40CY58"/>
<dbReference type="GO" id="GO:0009631">
    <property type="term" value="P:cold acclimation"/>
    <property type="evidence" value="ECO:0007669"/>
    <property type="project" value="TreeGrafter"/>
</dbReference>
<sequence>MASHQQEEKKKKKELTPEEISQYRATAQQNSLDSIRAAEERYAKAKESGHSALRETKEAVTHGVGAAKDFAVEKTKEGYHAAKDVAVKTVEKAKDFVYHDKGEEEEEEEQVDHKFTEANEKLGEQDDDQVEEQKNHHGYEQSGTGTSSVLVGILGAVGESLMEIAQTAKEIVMGRDPEIRKE</sequence>
<feature type="region of interest" description="Disordered" evidence="1">
    <location>
        <begin position="99"/>
        <end position="146"/>
    </location>
</feature>
<evidence type="ECO:0000313" key="2">
    <source>
        <dbReference type="Proteomes" id="UP001515500"/>
    </source>
</evidence>
<keyword evidence="2" id="KW-1185">Reference proteome</keyword>
<protein>
    <submittedName>
        <fullName evidence="3">Seed biotin-containing protein SBP65-like isoform X1</fullName>
    </submittedName>
</protein>
<organism evidence="2 3">
    <name type="scientific">Dioscorea cayennensis subsp. rotundata</name>
    <name type="common">White Guinea yam</name>
    <name type="synonym">Dioscorea rotundata</name>
    <dbReference type="NCBI Taxonomy" id="55577"/>
    <lineage>
        <taxon>Eukaryota</taxon>
        <taxon>Viridiplantae</taxon>
        <taxon>Streptophyta</taxon>
        <taxon>Embryophyta</taxon>
        <taxon>Tracheophyta</taxon>
        <taxon>Spermatophyta</taxon>
        <taxon>Magnoliopsida</taxon>
        <taxon>Liliopsida</taxon>
        <taxon>Dioscoreales</taxon>
        <taxon>Dioscoreaceae</taxon>
        <taxon>Dioscorea</taxon>
    </lineage>
</organism>
<dbReference type="PANTHER" id="PTHR47877">
    <property type="entry name" value="LATE EMBRYOGENESIS ABUNDANT DOMAIN-CONTAINING PROTEIN / LEA DOMAIN-CONTAINING PROTEIN"/>
    <property type="match status" value="1"/>
</dbReference>
<gene>
    <name evidence="3" type="primary">LOC120280877</name>
</gene>
<reference evidence="3" key="1">
    <citation type="submission" date="2025-08" db="UniProtKB">
        <authorList>
            <consortium name="RefSeq"/>
        </authorList>
    </citation>
    <scope>IDENTIFICATION</scope>
</reference>
<name>A0AB40CY58_DIOCR</name>
<proteinExistence type="predicted"/>
<accession>A0AB40CY58</accession>
<evidence type="ECO:0000256" key="1">
    <source>
        <dbReference type="SAM" id="MobiDB-lite"/>
    </source>
</evidence>
<feature type="compositionally biased region" description="Basic and acidic residues" evidence="1">
    <location>
        <begin position="111"/>
        <end position="124"/>
    </location>
</feature>
<dbReference type="RefSeq" id="XP_039143776.1">
    <property type="nucleotide sequence ID" value="XM_039287842.1"/>
</dbReference>
<feature type="compositionally biased region" description="Polar residues" evidence="1">
    <location>
        <begin position="23"/>
        <end position="33"/>
    </location>
</feature>
<dbReference type="GO" id="GO:0005829">
    <property type="term" value="C:cytosol"/>
    <property type="evidence" value="ECO:0007669"/>
    <property type="project" value="TreeGrafter"/>
</dbReference>